<dbReference type="AlphaFoldDB" id="A0A9X2AQB6"/>
<dbReference type="EMBL" id="JALGBI010000001">
    <property type="protein sequence ID" value="MCJ0762996.1"/>
    <property type="molecule type" value="Genomic_DNA"/>
</dbReference>
<name>A0A9X2AQB6_9BURK</name>
<organism evidence="1 2">
    <name type="scientific">Variovorax terrae</name>
    <dbReference type="NCBI Taxonomy" id="2923278"/>
    <lineage>
        <taxon>Bacteria</taxon>
        <taxon>Pseudomonadati</taxon>
        <taxon>Pseudomonadota</taxon>
        <taxon>Betaproteobacteria</taxon>
        <taxon>Burkholderiales</taxon>
        <taxon>Comamonadaceae</taxon>
        <taxon>Variovorax</taxon>
    </lineage>
</organism>
<comment type="caution">
    <text evidence="1">The sequence shown here is derived from an EMBL/GenBank/DDBJ whole genome shotgun (WGS) entry which is preliminary data.</text>
</comment>
<dbReference type="Proteomes" id="UP001139447">
    <property type="component" value="Unassembled WGS sequence"/>
</dbReference>
<dbReference type="RefSeq" id="WP_243305561.1">
    <property type="nucleotide sequence ID" value="NZ_JALGBI010000001.1"/>
</dbReference>
<dbReference type="InterPro" id="IPR010869">
    <property type="entry name" value="DUF1501"/>
</dbReference>
<dbReference type="PANTHER" id="PTHR43737">
    <property type="entry name" value="BLL7424 PROTEIN"/>
    <property type="match status" value="1"/>
</dbReference>
<gene>
    <name evidence="1" type="ORF">MMF98_07210</name>
</gene>
<accession>A0A9X2AQB6</accession>
<sequence>MKRRDVLNLFSSATGAALLGTHAPGWAQAVQQRATGATDRILVLIELKGGNDGLNMVVPYTDDTYYQLRSSIAIARDSVIRIDSRMGLHPDLQALVPLWEKDELAIVQGVGYPQANLSHFRSIEIWETASRSGEYLADGWVARAMKAGYGRDVHFAAEGVLIGLNDFGPLAGARAVTLYNPEAFVNQARFAMPGHASGNPALQHLLRVENDVSEAAQALRGEKFAFATEFPANGFGSSVRAAAQVVATQRGKAGVPVIVLTLGSFDTHQGQLGIQAGLLRQLGEGLAALRSSLTELGAWDRTLVMTFSEFGRRARQNQSNGTDHGTVAPHFVAGGAVRGGLYGPAPELTRLDGTQNLYYSTDFRQLYATVARDWWGVNPDNVVRGRFEPVGFLRT</sequence>
<proteinExistence type="predicted"/>
<keyword evidence="2" id="KW-1185">Reference proteome</keyword>
<reference evidence="1" key="1">
    <citation type="submission" date="2022-03" db="EMBL/GenBank/DDBJ databases">
        <authorList>
            <person name="Woo C.Y."/>
        </authorList>
    </citation>
    <scope>NUCLEOTIDE SEQUENCE</scope>
    <source>
        <strain evidence="1">CYS-02</strain>
    </source>
</reference>
<dbReference type="PANTHER" id="PTHR43737:SF1">
    <property type="entry name" value="DUF1501 DOMAIN-CONTAINING PROTEIN"/>
    <property type="match status" value="1"/>
</dbReference>
<evidence type="ECO:0000313" key="1">
    <source>
        <dbReference type="EMBL" id="MCJ0762996.1"/>
    </source>
</evidence>
<evidence type="ECO:0000313" key="2">
    <source>
        <dbReference type="Proteomes" id="UP001139447"/>
    </source>
</evidence>
<protein>
    <submittedName>
        <fullName evidence="1">DUF1501 domain-containing protein</fullName>
    </submittedName>
</protein>
<dbReference type="Pfam" id="PF07394">
    <property type="entry name" value="DUF1501"/>
    <property type="match status" value="1"/>
</dbReference>